<dbReference type="EMBL" id="JASUXU010000079">
    <property type="protein sequence ID" value="KAK0309710.1"/>
    <property type="molecule type" value="Genomic_DNA"/>
</dbReference>
<sequence>MITATAALEKPAAADHRIAPSSTVSTAMRDQVPTKSGNASKAKFEQAAKAMTQDPAATTLEPKFEADGCKFEDEDDWEVVDRPEEEAQAKVSFCGRFAGRFFGTRLG</sequence>
<organism evidence="2 3">
    <name type="scientific">Friedmanniomyces endolithicus</name>
    <dbReference type="NCBI Taxonomy" id="329885"/>
    <lineage>
        <taxon>Eukaryota</taxon>
        <taxon>Fungi</taxon>
        <taxon>Dikarya</taxon>
        <taxon>Ascomycota</taxon>
        <taxon>Pezizomycotina</taxon>
        <taxon>Dothideomycetes</taxon>
        <taxon>Dothideomycetidae</taxon>
        <taxon>Mycosphaerellales</taxon>
        <taxon>Teratosphaeriaceae</taxon>
        <taxon>Friedmanniomyces</taxon>
    </lineage>
</organism>
<evidence type="ECO:0000313" key="2">
    <source>
        <dbReference type="EMBL" id="KAK0309710.1"/>
    </source>
</evidence>
<feature type="compositionally biased region" description="Polar residues" evidence="1">
    <location>
        <begin position="20"/>
        <end position="39"/>
    </location>
</feature>
<gene>
    <name evidence="2" type="ORF">LTR82_015063</name>
</gene>
<comment type="caution">
    <text evidence="2">The sequence shown here is derived from an EMBL/GenBank/DDBJ whole genome shotgun (WGS) entry which is preliminary data.</text>
</comment>
<protein>
    <submittedName>
        <fullName evidence="2">Uncharacterized protein</fullName>
    </submittedName>
</protein>
<dbReference type="Proteomes" id="UP001168146">
    <property type="component" value="Unassembled WGS sequence"/>
</dbReference>
<feature type="compositionally biased region" description="Low complexity" evidence="1">
    <location>
        <begin position="1"/>
        <end position="11"/>
    </location>
</feature>
<evidence type="ECO:0000256" key="1">
    <source>
        <dbReference type="SAM" id="MobiDB-lite"/>
    </source>
</evidence>
<dbReference type="AlphaFoldDB" id="A0AAN6F8W9"/>
<feature type="region of interest" description="Disordered" evidence="1">
    <location>
        <begin position="1"/>
        <end position="55"/>
    </location>
</feature>
<proteinExistence type="predicted"/>
<reference evidence="2" key="1">
    <citation type="submission" date="2021-12" db="EMBL/GenBank/DDBJ databases">
        <title>Black yeast isolated from Biological Soil Crust.</title>
        <authorList>
            <person name="Kurbessoian T."/>
        </authorList>
    </citation>
    <scope>NUCLEOTIDE SEQUENCE</scope>
    <source>
        <strain evidence="2">CCFEE 5208</strain>
    </source>
</reference>
<evidence type="ECO:0000313" key="3">
    <source>
        <dbReference type="Proteomes" id="UP001168146"/>
    </source>
</evidence>
<accession>A0AAN6F8W9</accession>
<name>A0AAN6F8W9_9PEZI</name>